<evidence type="ECO:0000256" key="4">
    <source>
        <dbReference type="ARBA" id="ARBA00022679"/>
    </source>
</evidence>
<accession>A0A0M6W6J6</accession>
<evidence type="ECO:0000256" key="3">
    <source>
        <dbReference type="ARBA" id="ARBA00011484"/>
    </source>
</evidence>
<dbReference type="Pfam" id="PF00364">
    <property type="entry name" value="Biotin_lipoyl"/>
    <property type="match status" value="1"/>
</dbReference>
<dbReference type="SUPFAM" id="SSF51230">
    <property type="entry name" value="Single hybrid motif"/>
    <property type="match status" value="1"/>
</dbReference>
<evidence type="ECO:0000313" key="13">
    <source>
        <dbReference type="EMBL" id="CRK85448.1"/>
    </source>
</evidence>
<organism evidence="13 14">
    <name type="scientific">Candidatus Providencia siddallii</name>
    <dbReference type="NCBI Taxonomy" id="1715285"/>
    <lineage>
        <taxon>Bacteria</taxon>
        <taxon>Pseudomonadati</taxon>
        <taxon>Pseudomonadota</taxon>
        <taxon>Gammaproteobacteria</taxon>
        <taxon>Enterobacterales</taxon>
        <taxon>Morganellaceae</taxon>
        <taxon>Providencia</taxon>
    </lineage>
</organism>
<dbReference type="EC" id="2.3.1.-" evidence="10"/>
<dbReference type="Proteomes" id="UP000242301">
    <property type="component" value="Unassembled WGS sequence"/>
</dbReference>
<dbReference type="PROSITE" id="PS51826">
    <property type="entry name" value="PSBD"/>
    <property type="match status" value="1"/>
</dbReference>
<name>A0A0M6W6J6_9GAMM</name>
<comment type="function">
    <text evidence="8">The pyruvate dehydrogenase complex catalyzes the overall conversion of pyruvate to acetyl-CoA and CO(2). It contains multiple copies of three enzymatic components: pyruvate dehydrogenase (E1), dihydrolipoamide acetyltransferase (E2) and lipoamide dehydrogenase (E3).</text>
</comment>
<comment type="subunit">
    <text evidence="3">Forms a 24-polypeptide structural core with octahedral symmetry.</text>
</comment>
<evidence type="ECO:0000256" key="9">
    <source>
        <dbReference type="ARBA" id="ARBA00048370"/>
    </source>
</evidence>
<evidence type="ECO:0000256" key="5">
    <source>
        <dbReference type="ARBA" id="ARBA00022737"/>
    </source>
</evidence>
<keyword evidence="4 10" id="KW-0808">Transferase</keyword>
<gene>
    <name evidence="13" type="primary">aceF</name>
    <name evidence="13" type="ORF">SOFFGTOCOR_0002</name>
</gene>
<dbReference type="Gene3D" id="3.30.559.10">
    <property type="entry name" value="Chloramphenicol acetyltransferase-like domain"/>
    <property type="match status" value="1"/>
</dbReference>
<protein>
    <recommendedName>
        <fullName evidence="10">Dihydrolipoamide acetyltransferase component of pyruvate dehydrogenase complex</fullName>
        <ecNumber evidence="10">2.3.1.-</ecNumber>
    </recommendedName>
</protein>
<dbReference type="PANTHER" id="PTHR43178">
    <property type="entry name" value="DIHYDROLIPOAMIDE ACETYLTRANSFERASE COMPONENT OF PYRUVATE DEHYDROGENASE COMPLEX"/>
    <property type="match status" value="1"/>
</dbReference>
<dbReference type="InterPro" id="IPR001078">
    <property type="entry name" value="2-oxoacid_DH_actylTfrase"/>
</dbReference>
<dbReference type="Gene3D" id="2.40.50.100">
    <property type="match status" value="1"/>
</dbReference>
<dbReference type="EMBL" id="CVRF01000001">
    <property type="protein sequence ID" value="CRK85448.1"/>
    <property type="molecule type" value="Genomic_DNA"/>
</dbReference>
<dbReference type="Pfam" id="PF02817">
    <property type="entry name" value="E3_binding"/>
    <property type="match status" value="1"/>
</dbReference>
<feature type="domain" description="Peripheral subunit-binding (PSBD)" evidence="12">
    <location>
        <begin position="107"/>
        <end position="144"/>
    </location>
</feature>
<dbReference type="CDD" id="cd06849">
    <property type="entry name" value="lipoyl_domain"/>
    <property type="match status" value="1"/>
</dbReference>
<evidence type="ECO:0000313" key="14">
    <source>
        <dbReference type="Proteomes" id="UP000242301"/>
    </source>
</evidence>
<dbReference type="AlphaFoldDB" id="A0A0M6W6J6"/>
<proteinExistence type="inferred from homology"/>
<dbReference type="GO" id="GO:0006086">
    <property type="term" value="P:pyruvate decarboxylation to acetyl-CoA"/>
    <property type="evidence" value="ECO:0007669"/>
    <property type="project" value="TreeGrafter"/>
</dbReference>
<sequence length="409" mass="46191">MSIEICIPDIGDKEAEVIEIMVKVGDTVSAEQSIITIEGDKALTEIPAPFSGFVKEIKIAIGDKVKTGSTIMIFEKMNLYSKSPSFSKQSQFINTTNKFIKNNEYEHATPLIRKLAREFCINLSNIKSTGRKNRILREDVYNYIKKAIKLIEEKKVSNNQLSNILSTHSENNSNNLNKVKEIKLNRIQKISGDNLSRNWVTIPHVTLMDDIDITEVEDFRKQQNKELEKEQRSIKITILIFFIKAVARALEKMPRLNSSISENSNKIYLKKYINIGIAIDTQKGLFVPVIKEANKKGIIELAHELSLLSNKAHSNTLTEFDVNDGCFTISNLGGIGTSSFTPIINAPETAILGLSRSLIKPIWNYDKFIPKLILPISLSFDHRVIDGADGARFINIIKQLINDIRQIIM</sequence>
<evidence type="ECO:0000256" key="10">
    <source>
        <dbReference type="RuleBase" id="RU003423"/>
    </source>
</evidence>
<dbReference type="GO" id="GO:0005737">
    <property type="term" value="C:cytoplasm"/>
    <property type="evidence" value="ECO:0007669"/>
    <property type="project" value="TreeGrafter"/>
</dbReference>
<comment type="cofactor">
    <cofactor evidence="1 10">
        <name>(R)-lipoate</name>
        <dbReference type="ChEBI" id="CHEBI:83088"/>
    </cofactor>
</comment>
<dbReference type="InterPro" id="IPR004167">
    <property type="entry name" value="PSBD"/>
</dbReference>
<dbReference type="Gene3D" id="4.10.320.10">
    <property type="entry name" value="E3-binding domain"/>
    <property type="match status" value="1"/>
</dbReference>
<evidence type="ECO:0000259" key="11">
    <source>
        <dbReference type="PROSITE" id="PS50968"/>
    </source>
</evidence>
<keyword evidence="13" id="KW-0670">Pyruvate</keyword>
<keyword evidence="7 10" id="KW-0012">Acyltransferase</keyword>
<dbReference type="PANTHER" id="PTHR43178:SF2">
    <property type="entry name" value="DIHYDROLIPOYLLYSINE-RESIDUE ACETYLTRANSFERASE COMPONENT OF PYRUVATE DEHYDROGENASE COMPLEX"/>
    <property type="match status" value="1"/>
</dbReference>
<evidence type="ECO:0000256" key="2">
    <source>
        <dbReference type="ARBA" id="ARBA00007317"/>
    </source>
</evidence>
<dbReference type="FunFam" id="2.40.50.100:FF:000009">
    <property type="entry name" value="Acetyltransferase component of pyruvate dehydrogenase complex"/>
    <property type="match status" value="1"/>
</dbReference>
<dbReference type="SUPFAM" id="SSF47005">
    <property type="entry name" value="Peripheral subunit-binding domain of 2-oxo acid dehydrogenase complex"/>
    <property type="match status" value="1"/>
</dbReference>
<dbReference type="InterPro" id="IPR050743">
    <property type="entry name" value="2-oxoacid_DH_E2_comp"/>
</dbReference>
<comment type="similarity">
    <text evidence="2 10">Belongs to the 2-oxoacid dehydrogenase family.</text>
</comment>
<keyword evidence="14" id="KW-1185">Reference proteome</keyword>
<evidence type="ECO:0000259" key="12">
    <source>
        <dbReference type="PROSITE" id="PS51826"/>
    </source>
</evidence>
<dbReference type="InterPro" id="IPR000089">
    <property type="entry name" value="Biotin_lipoyl"/>
</dbReference>
<dbReference type="InterPro" id="IPR036625">
    <property type="entry name" value="E3-bd_dom_sf"/>
</dbReference>
<dbReference type="Pfam" id="PF00198">
    <property type="entry name" value="2-oxoacid_dh"/>
    <property type="match status" value="1"/>
</dbReference>
<dbReference type="GO" id="GO:0031405">
    <property type="term" value="F:lipoic acid binding"/>
    <property type="evidence" value="ECO:0007669"/>
    <property type="project" value="TreeGrafter"/>
</dbReference>
<feature type="domain" description="Lipoyl-binding" evidence="11">
    <location>
        <begin position="2"/>
        <end position="75"/>
    </location>
</feature>
<evidence type="ECO:0000256" key="6">
    <source>
        <dbReference type="ARBA" id="ARBA00022823"/>
    </source>
</evidence>
<keyword evidence="5" id="KW-0677">Repeat</keyword>
<dbReference type="InterPro" id="IPR023213">
    <property type="entry name" value="CAT-like_dom_sf"/>
</dbReference>
<evidence type="ECO:0000256" key="8">
    <source>
        <dbReference type="ARBA" id="ARBA00025211"/>
    </source>
</evidence>
<evidence type="ECO:0000256" key="7">
    <source>
        <dbReference type="ARBA" id="ARBA00023315"/>
    </source>
</evidence>
<evidence type="ECO:0000256" key="1">
    <source>
        <dbReference type="ARBA" id="ARBA00001938"/>
    </source>
</evidence>
<dbReference type="GO" id="GO:0004742">
    <property type="term" value="F:dihydrolipoyllysine-residue acetyltransferase activity"/>
    <property type="evidence" value="ECO:0007669"/>
    <property type="project" value="UniProtKB-EC"/>
</dbReference>
<dbReference type="FunFam" id="3.30.559.10:FF:000004">
    <property type="entry name" value="Acetyltransferase component of pyruvate dehydrogenase complex"/>
    <property type="match status" value="1"/>
</dbReference>
<comment type="catalytic activity">
    <reaction evidence="9">
        <text>N(6)-[(R)-dihydrolipoyl]-L-lysyl-[protein] + acetyl-CoA = N(6)-[(R)-S(8)-acetyldihydrolipoyl]-L-lysyl-[protein] + CoA</text>
        <dbReference type="Rhea" id="RHEA:17017"/>
        <dbReference type="Rhea" id="RHEA-COMP:10475"/>
        <dbReference type="Rhea" id="RHEA-COMP:10478"/>
        <dbReference type="ChEBI" id="CHEBI:57287"/>
        <dbReference type="ChEBI" id="CHEBI:57288"/>
        <dbReference type="ChEBI" id="CHEBI:83100"/>
        <dbReference type="ChEBI" id="CHEBI:83111"/>
        <dbReference type="EC" id="2.3.1.12"/>
    </reaction>
</comment>
<keyword evidence="6 10" id="KW-0450">Lipoyl</keyword>
<dbReference type="STRING" id="1715285.SOFFGTOCOR_0002"/>
<dbReference type="PROSITE" id="PS50968">
    <property type="entry name" value="BIOTINYL_LIPOYL"/>
    <property type="match status" value="1"/>
</dbReference>
<reference evidence="14" key="1">
    <citation type="submission" date="2015-05" db="EMBL/GenBank/DDBJ databases">
        <authorList>
            <person name="Manzano-Marin A."/>
        </authorList>
    </citation>
    <scope>NUCLEOTIDE SEQUENCE [LARGE SCALE GENOMIC DNA]</scope>
    <source>
        <strain evidence="14">officinalis</strain>
    </source>
</reference>
<dbReference type="SUPFAM" id="SSF52777">
    <property type="entry name" value="CoA-dependent acyltransferases"/>
    <property type="match status" value="1"/>
</dbReference>
<dbReference type="InterPro" id="IPR011053">
    <property type="entry name" value="Single_hybrid_motif"/>
</dbReference>